<feature type="non-terminal residue" evidence="1">
    <location>
        <position position="1"/>
    </location>
</feature>
<keyword evidence="2" id="KW-1185">Reference proteome</keyword>
<accession>A0ACC1HF54</accession>
<sequence length="331" mass="37659">DHSEGGLPQFDVGWKTEQAKPKPQGKAHALDRLQREAAAFTRSIQRPPDTPPRSSAAAEESSSRASRRSSQRQRSPMVNASYRIPGEHEVDAKDLEKLQVAGQSGSLAKARLRWDWDSASAAQKVERALGSKALKSRLMQLRKVCNHPYLLDFPLVDPNDPESPYLIDEHIVRASGKLLVLDRLLPYLMANGHRILIFSQMTRVLDIIQFYFERRDWDFCRLEGSMPQEDRQENIRRFNSDTKIKLFLLTTRAGGVGINLASADTVILFDSDWNPQMDLQAQDRAHRIGQTKPVIVYRLVMDSTVEGKILERANAKRKLEKLVIHRARFKG</sequence>
<feature type="non-terminal residue" evidence="1">
    <location>
        <position position="331"/>
    </location>
</feature>
<name>A0ACC1HF54_9FUNG</name>
<dbReference type="EMBL" id="JAMZIH010008139">
    <property type="protein sequence ID" value="KAJ1672579.1"/>
    <property type="molecule type" value="Genomic_DNA"/>
</dbReference>
<protein>
    <submittedName>
        <fullName evidence="1">Uncharacterized protein</fullName>
    </submittedName>
</protein>
<evidence type="ECO:0000313" key="1">
    <source>
        <dbReference type="EMBL" id="KAJ1672579.1"/>
    </source>
</evidence>
<dbReference type="Proteomes" id="UP001145114">
    <property type="component" value="Unassembled WGS sequence"/>
</dbReference>
<comment type="caution">
    <text evidence="1">The sequence shown here is derived from an EMBL/GenBank/DDBJ whole genome shotgun (WGS) entry which is preliminary data.</text>
</comment>
<proteinExistence type="predicted"/>
<reference evidence="1" key="1">
    <citation type="submission" date="2022-06" db="EMBL/GenBank/DDBJ databases">
        <title>Phylogenomic reconstructions and comparative analyses of Kickxellomycotina fungi.</title>
        <authorList>
            <person name="Reynolds N.K."/>
            <person name="Stajich J.E."/>
            <person name="Barry K."/>
            <person name="Grigoriev I.V."/>
            <person name="Crous P."/>
            <person name="Smith M.E."/>
        </authorList>
    </citation>
    <scope>NUCLEOTIDE SEQUENCE</scope>
    <source>
        <strain evidence="1">RSA 2271</strain>
    </source>
</reference>
<gene>
    <name evidence="1" type="ORF">EV182_006899</name>
</gene>
<evidence type="ECO:0000313" key="2">
    <source>
        <dbReference type="Proteomes" id="UP001145114"/>
    </source>
</evidence>
<organism evidence="1 2">
    <name type="scientific">Spiromyces aspiralis</name>
    <dbReference type="NCBI Taxonomy" id="68401"/>
    <lineage>
        <taxon>Eukaryota</taxon>
        <taxon>Fungi</taxon>
        <taxon>Fungi incertae sedis</taxon>
        <taxon>Zoopagomycota</taxon>
        <taxon>Kickxellomycotina</taxon>
        <taxon>Kickxellomycetes</taxon>
        <taxon>Kickxellales</taxon>
        <taxon>Kickxellaceae</taxon>
        <taxon>Spiromyces</taxon>
    </lineage>
</organism>